<gene>
    <name evidence="2" type="ORF">BKA15_003195</name>
</gene>
<feature type="transmembrane region" description="Helical" evidence="1">
    <location>
        <begin position="105"/>
        <end position="124"/>
    </location>
</feature>
<evidence type="ECO:0000313" key="3">
    <source>
        <dbReference type="Proteomes" id="UP000569914"/>
    </source>
</evidence>
<name>A0A7Y9LDF3_9ACTN</name>
<accession>A0A7Y9LDF3</accession>
<keyword evidence="3" id="KW-1185">Reference proteome</keyword>
<dbReference type="InterPro" id="IPR036259">
    <property type="entry name" value="MFS_trans_sf"/>
</dbReference>
<comment type="caution">
    <text evidence="2">The sequence shown here is derived from an EMBL/GenBank/DDBJ whole genome shotgun (WGS) entry which is preliminary data.</text>
</comment>
<dbReference type="Proteomes" id="UP000569914">
    <property type="component" value="Unassembled WGS sequence"/>
</dbReference>
<organism evidence="2 3">
    <name type="scientific">Microlunatus parietis</name>
    <dbReference type="NCBI Taxonomy" id="682979"/>
    <lineage>
        <taxon>Bacteria</taxon>
        <taxon>Bacillati</taxon>
        <taxon>Actinomycetota</taxon>
        <taxon>Actinomycetes</taxon>
        <taxon>Propionibacteriales</taxon>
        <taxon>Propionibacteriaceae</taxon>
        <taxon>Microlunatus</taxon>
    </lineage>
</organism>
<dbReference type="AlphaFoldDB" id="A0A7Y9LDF3"/>
<keyword evidence="1" id="KW-0812">Transmembrane</keyword>
<keyword evidence="1" id="KW-0472">Membrane</keyword>
<proteinExistence type="predicted"/>
<feature type="transmembrane region" description="Helical" evidence="1">
    <location>
        <begin position="180"/>
        <end position="202"/>
    </location>
</feature>
<feature type="transmembrane region" description="Helical" evidence="1">
    <location>
        <begin position="136"/>
        <end position="160"/>
    </location>
</feature>
<dbReference type="SUPFAM" id="SSF103473">
    <property type="entry name" value="MFS general substrate transporter"/>
    <property type="match status" value="1"/>
</dbReference>
<dbReference type="RefSeq" id="WP_179752306.1">
    <property type="nucleotide sequence ID" value="NZ_JACCBU010000001.1"/>
</dbReference>
<evidence type="ECO:0000313" key="2">
    <source>
        <dbReference type="EMBL" id="NYE71866.1"/>
    </source>
</evidence>
<reference evidence="2 3" key="1">
    <citation type="submission" date="2020-07" db="EMBL/GenBank/DDBJ databases">
        <title>Sequencing the genomes of 1000 actinobacteria strains.</title>
        <authorList>
            <person name="Klenk H.-P."/>
        </authorList>
    </citation>
    <scope>NUCLEOTIDE SEQUENCE [LARGE SCALE GENOMIC DNA]</scope>
    <source>
        <strain evidence="2 3">DSM 22083</strain>
    </source>
</reference>
<sequence length="222" mass="23487">MITETTFAALVSDRATADAMLGDLVEERSEIAAERGESAARRWYRWELIRSAPALVWRRMREAPVPVLLWALLGLLIIGAVAPVIGMAIELLQQVITGPTPYTDLFVPLAIGHLVGGVAAGGIVGRLSRRAPLATAVWVALAWIAWLIISVVLSPVAVWMLLTPVGSVTEVNLAGRTFSIVAGVPDLLVIIGVLAGGFAVTLRSAPGPRTSGRSPLSARPPH</sequence>
<feature type="transmembrane region" description="Helical" evidence="1">
    <location>
        <begin position="67"/>
        <end position="85"/>
    </location>
</feature>
<keyword evidence="1" id="KW-1133">Transmembrane helix</keyword>
<dbReference type="EMBL" id="JACCBU010000001">
    <property type="protein sequence ID" value="NYE71866.1"/>
    <property type="molecule type" value="Genomic_DNA"/>
</dbReference>
<evidence type="ECO:0000256" key="1">
    <source>
        <dbReference type="SAM" id="Phobius"/>
    </source>
</evidence>
<protein>
    <submittedName>
        <fullName evidence="2">Uncharacterized protein</fullName>
    </submittedName>
</protein>